<proteinExistence type="predicted"/>
<evidence type="ECO:0000313" key="6">
    <source>
        <dbReference type="Proteomes" id="UP000594975"/>
    </source>
</evidence>
<feature type="compositionally biased region" description="Low complexity" evidence="3">
    <location>
        <begin position="11"/>
        <end position="20"/>
    </location>
</feature>
<protein>
    <submittedName>
        <fullName evidence="5">1-acyl-sn-glycerol-3-phosphate acyltransferase</fullName>
    </submittedName>
</protein>
<dbReference type="AlphaFoldDB" id="A0A7T3FA76"/>
<keyword evidence="1 5" id="KW-0808">Transferase</keyword>
<dbReference type="SMART" id="SM00563">
    <property type="entry name" value="PlsC"/>
    <property type="match status" value="1"/>
</dbReference>
<dbReference type="Pfam" id="PF01553">
    <property type="entry name" value="Acyltransferase"/>
    <property type="match status" value="1"/>
</dbReference>
<dbReference type="GO" id="GO:0006654">
    <property type="term" value="P:phosphatidic acid biosynthetic process"/>
    <property type="evidence" value="ECO:0007669"/>
    <property type="project" value="TreeGrafter"/>
</dbReference>
<dbReference type="PANTHER" id="PTHR10434">
    <property type="entry name" value="1-ACYL-SN-GLYCEROL-3-PHOSPHATE ACYLTRANSFERASE"/>
    <property type="match status" value="1"/>
</dbReference>
<reference evidence="5 6" key="1">
    <citation type="submission" date="2020-12" db="EMBL/GenBank/DDBJ databases">
        <title>FDA dAtabase for Regulatory Grade micrObial Sequences (FDA-ARGOS): Supporting development and validation of Infectious Disease Dx tests.</title>
        <authorList>
            <person name="Sproer C."/>
            <person name="Gronow S."/>
            <person name="Severitt S."/>
            <person name="Schroder I."/>
            <person name="Tallon L."/>
            <person name="Sadzewicz L."/>
            <person name="Zhao X."/>
            <person name="Boylan J."/>
            <person name="Ott S."/>
            <person name="Bowen H."/>
            <person name="Vavikolanu K."/>
            <person name="Mehta A."/>
            <person name="Aluvathingal J."/>
            <person name="Nadendla S."/>
            <person name="Lowell S."/>
            <person name="Myers T."/>
            <person name="Yan Y."/>
            <person name="Sichtig H."/>
        </authorList>
    </citation>
    <scope>NUCLEOTIDE SEQUENCE [LARGE SCALE GENOMIC DNA]</scope>
    <source>
        <strain evidence="5 6">FDAARGOS_864</strain>
    </source>
</reference>
<organism evidence="5 6">
    <name type="scientific">Rothia kristinae</name>
    <dbReference type="NCBI Taxonomy" id="37923"/>
    <lineage>
        <taxon>Bacteria</taxon>
        <taxon>Bacillati</taxon>
        <taxon>Actinomycetota</taxon>
        <taxon>Actinomycetes</taxon>
        <taxon>Micrococcales</taxon>
        <taxon>Micrococcaceae</taxon>
        <taxon>Rothia</taxon>
    </lineage>
</organism>
<dbReference type="CDD" id="cd07989">
    <property type="entry name" value="LPLAT_AGPAT-like"/>
    <property type="match status" value="1"/>
</dbReference>
<dbReference type="GeneID" id="61263789"/>
<evidence type="ECO:0000256" key="2">
    <source>
        <dbReference type="ARBA" id="ARBA00023315"/>
    </source>
</evidence>
<name>A0A7T3FA76_9MICC</name>
<feature type="region of interest" description="Disordered" evidence="3">
    <location>
        <begin position="246"/>
        <end position="268"/>
    </location>
</feature>
<accession>A0A7T3FA76</accession>
<feature type="region of interest" description="Disordered" evidence="3">
    <location>
        <begin position="1"/>
        <end position="20"/>
    </location>
</feature>
<keyword evidence="2 5" id="KW-0012">Acyltransferase</keyword>
<evidence type="ECO:0000256" key="3">
    <source>
        <dbReference type="SAM" id="MobiDB-lite"/>
    </source>
</evidence>
<dbReference type="PANTHER" id="PTHR10434:SF55">
    <property type="entry name" value="POSSIBLE ACYLTRANSFERASE"/>
    <property type="match status" value="1"/>
</dbReference>
<dbReference type="GO" id="GO:0005886">
    <property type="term" value="C:plasma membrane"/>
    <property type="evidence" value="ECO:0007669"/>
    <property type="project" value="TreeGrafter"/>
</dbReference>
<feature type="compositionally biased region" description="Basic and acidic residues" evidence="3">
    <location>
        <begin position="255"/>
        <end position="268"/>
    </location>
</feature>
<evidence type="ECO:0000256" key="1">
    <source>
        <dbReference type="ARBA" id="ARBA00022679"/>
    </source>
</evidence>
<dbReference type="RefSeq" id="WP_081046038.1">
    <property type="nucleotide sequence ID" value="NZ_CP065738.1"/>
</dbReference>
<sequence>MASQQPGPSGHGTAAAARATGNGPTRAGDALFHVAATVVRAVYSLALRKSWSGEEHLRRDGGYIVVANHVTEVDPLTVAYPVYRSGTIPRFLAKESLFRVPVLGALLRATAQIPVFRGSMDASRSLKAARAVVDAGGAVIIYPEGTLTRDPDLWPMAGRTGAARLALATGAPVIPVAHWGDQELLPPHASRPRLLPRKSVRTLIGAPLELSDLVGEDRTQHVDRAVLTETTERMMSAITQLLEQLRGESAPPGRWDPRQGRRVSHPER</sequence>
<dbReference type="SUPFAM" id="SSF69593">
    <property type="entry name" value="Glycerol-3-phosphate (1)-acyltransferase"/>
    <property type="match status" value="1"/>
</dbReference>
<dbReference type="GO" id="GO:0003841">
    <property type="term" value="F:1-acylglycerol-3-phosphate O-acyltransferase activity"/>
    <property type="evidence" value="ECO:0007669"/>
    <property type="project" value="TreeGrafter"/>
</dbReference>
<dbReference type="EMBL" id="CP065738">
    <property type="protein sequence ID" value="QPT53616.1"/>
    <property type="molecule type" value="Genomic_DNA"/>
</dbReference>
<dbReference type="InterPro" id="IPR002123">
    <property type="entry name" value="Plipid/glycerol_acylTrfase"/>
</dbReference>
<evidence type="ECO:0000259" key="4">
    <source>
        <dbReference type="SMART" id="SM00563"/>
    </source>
</evidence>
<evidence type="ECO:0000313" key="5">
    <source>
        <dbReference type="EMBL" id="QPT53616.1"/>
    </source>
</evidence>
<dbReference type="KEGG" id="rkr:I6G21_10305"/>
<dbReference type="Proteomes" id="UP000594975">
    <property type="component" value="Chromosome"/>
</dbReference>
<feature type="domain" description="Phospholipid/glycerol acyltransferase" evidence="4">
    <location>
        <begin position="63"/>
        <end position="181"/>
    </location>
</feature>
<gene>
    <name evidence="5" type="ORF">I6G21_10305</name>
</gene>